<feature type="transmembrane region" description="Helical" evidence="1">
    <location>
        <begin position="47"/>
        <end position="68"/>
    </location>
</feature>
<dbReference type="Gene3D" id="1.10.8.10">
    <property type="entry name" value="DNA helicase RuvA subunit, C-terminal domain"/>
    <property type="match status" value="1"/>
</dbReference>
<accession>A0A7G5EKY3</accession>
<dbReference type="InterPro" id="IPR014956">
    <property type="entry name" value="ParBc_2"/>
</dbReference>
<dbReference type="SUPFAM" id="SSF110849">
    <property type="entry name" value="ParB/Sulfiredoxin"/>
    <property type="match status" value="1"/>
</dbReference>
<gene>
    <name evidence="3" type="ORF">HS961_18470</name>
</gene>
<keyword evidence="1" id="KW-0472">Membrane</keyword>
<dbReference type="InterPro" id="IPR036086">
    <property type="entry name" value="ParB/Sulfiredoxin_sf"/>
</dbReference>
<evidence type="ECO:0000256" key="1">
    <source>
        <dbReference type="SAM" id="Phobius"/>
    </source>
</evidence>
<dbReference type="KEGG" id="cpis:HS961_18470"/>
<feature type="signal peptide" evidence="2">
    <location>
        <begin position="1"/>
        <end position="23"/>
    </location>
</feature>
<sequence length="550" mass="59145">MHRLFLPTATLALVATAASPVYAQTTTASLVVEFVAILAPGAAAAVPVPLGPLAVLLSVLAIGLVLLLGKRKGAGHWLSLPVLAMLAVVGFSQADSTQAEAVQRTLDLQTSPAKISLDRDFSERVLVRNTTQQSVRLQGLSIQNGNASTRLFSSSDNSQVPACRNDLSLAAGQSCSIDVVVSDNFTRQTGEVMAVHLKDLHPTQPSVGYDQIYYHLARKQPNMARFEAGSTNFKDQTEATELKRAKDYCEDTGRGSASDYVVGEVSLIKATGFKCTVVDSDVSPDGLKTVVVGPNGQLYLTDGHHTFTTLWELADGGPDLTVYVRVAGNFSDTPDLTSFWQKMQANKFVWLFDKAGAAITPEQLPSSLGLGALADDPYRSLVYLTRDMGYSNAQVQEFAEFYWGLWLREAASGQAALDLSKYNLKDLNAAEVNVQGGVELAGAGSTVSYVAAVRDAAFKMRSAAPGTEIFPGVTNTAMGQLTPTTSPLKTKDWNDTLEKEVWRSDAKKAGDYRNGGKAWYAVGWRTCQGAPAQQPACWNNYTQSPPWVAQ</sequence>
<protein>
    <recommendedName>
        <fullName evidence="5">Chromosome partitioning protein ParB</fullName>
    </recommendedName>
</protein>
<dbReference type="Gene3D" id="3.90.1530.10">
    <property type="entry name" value="Conserved hypothetical protein from pyrococcus furiosus pfu- 392566-001, ParB domain"/>
    <property type="match status" value="1"/>
</dbReference>
<reference evidence="3 4" key="1">
    <citation type="journal article" date="2020" name="G3 (Bethesda)">
        <title>CeMbio - The Caenorhabditis elegans Microbiome Resource.</title>
        <authorList>
            <person name="Dirksen P."/>
            <person name="Assie A."/>
            <person name="Zimmermann J."/>
            <person name="Zhang F."/>
            <person name="Tietje A.M."/>
            <person name="Marsh S.A."/>
            <person name="Felix M.A."/>
            <person name="Shapira M."/>
            <person name="Kaleta C."/>
            <person name="Schulenburg H."/>
            <person name="Samuel B."/>
        </authorList>
    </citation>
    <scope>NUCLEOTIDE SEQUENCE [LARGE SCALE GENOMIC DNA]</scope>
    <source>
        <strain evidence="3 4">BIGb0172</strain>
    </source>
</reference>
<dbReference type="AlphaFoldDB" id="A0A7G5EKY3"/>
<dbReference type="Proteomes" id="UP000515240">
    <property type="component" value="Chromosome"/>
</dbReference>
<keyword evidence="1" id="KW-1133">Transmembrane helix</keyword>
<dbReference type="Pfam" id="PF08857">
    <property type="entry name" value="ParBc_2"/>
    <property type="match status" value="1"/>
</dbReference>
<dbReference type="EMBL" id="CP058554">
    <property type="protein sequence ID" value="QMV74658.1"/>
    <property type="molecule type" value="Genomic_DNA"/>
</dbReference>
<keyword evidence="2" id="KW-0732">Signal</keyword>
<name>A0A7G5EKY3_9BURK</name>
<keyword evidence="1" id="KW-0812">Transmembrane</keyword>
<organism evidence="3 4">
    <name type="scientific">Comamonas piscis</name>
    <dbReference type="NCBI Taxonomy" id="1562974"/>
    <lineage>
        <taxon>Bacteria</taxon>
        <taxon>Pseudomonadati</taxon>
        <taxon>Pseudomonadota</taxon>
        <taxon>Betaproteobacteria</taxon>
        <taxon>Burkholderiales</taxon>
        <taxon>Comamonadaceae</taxon>
        <taxon>Comamonas</taxon>
    </lineage>
</organism>
<evidence type="ECO:0000256" key="2">
    <source>
        <dbReference type="SAM" id="SignalP"/>
    </source>
</evidence>
<dbReference type="RefSeq" id="WP_182324494.1">
    <property type="nucleotide sequence ID" value="NZ_CP058554.1"/>
</dbReference>
<feature type="chain" id="PRO_5029010868" description="Chromosome partitioning protein ParB" evidence="2">
    <location>
        <begin position="24"/>
        <end position="550"/>
    </location>
</feature>
<dbReference type="CDD" id="cd16390">
    <property type="entry name" value="ParB_N_Srx_like"/>
    <property type="match status" value="1"/>
</dbReference>
<feature type="transmembrane region" description="Helical" evidence="1">
    <location>
        <begin position="75"/>
        <end position="94"/>
    </location>
</feature>
<keyword evidence="4" id="KW-1185">Reference proteome</keyword>
<evidence type="ECO:0000313" key="3">
    <source>
        <dbReference type="EMBL" id="QMV74658.1"/>
    </source>
</evidence>
<proteinExistence type="predicted"/>
<evidence type="ECO:0008006" key="5">
    <source>
        <dbReference type="Google" id="ProtNLM"/>
    </source>
</evidence>
<evidence type="ECO:0000313" key="4">
    <source>
        <dbReference type="Proteomes" id="UP000515240"/>
    </source>
</evidence>